<comment type="caution">
    <text evidence="2">The sequence shown here is derived from an EMBL/GenBank/DDBJ whole genome shotgun (WGS) entry which is preliminary data.</text>
</comment>
<dbReference type="OrthoDB" id="7489787at2759"/>
<dbReference type="GO" id="GO:0005634">
    <property type="term" value="C:nucleus"/>
    <property type="evidence" value="ECO:0007669"/>
    <property type="project" value="TreeGrafter"/>
</dbReference>
<name>A0A9P0PAD2_ACAOB</name>
<dbReference type="Gene3D" id="3.30.420.10">
    <property type="entry name" value="Ribonuclease H-like superfamily/Ribonuclease H"/>
    <property type="match status" value="1"/>
</dbReference>
<keyword evidence="3" id="KW-1185">Reference proteome</keyword>
<dbReference type="InterPro" id="IPR036397">
    <property type="entry name" value="RNaseH_sf"/>
</dbReference>
<dbReference type="GO" id="GO:0003677">
    <property type="term" value="F:DNA binding"/>
    <property type="evidence" value="ECO:0007669"/>
    <property type="project" value="TreeGrafter"/>
</dbReference>
<dbReference type="InterPro" id="IPR004875">
    <property type="entry name" value="DDE_SF_endonuclease_dom"/>
</dbReference>
<dbReference type="EMBL" id="CAKOFQ010006817">
    <property type="protein sequence ID" value="CAH1974021.1"/>
    <property type="molecule type" value="Genomic_DNA"/>
</dbReference>
<sequence>MKLQNKFYGISSVELRRLVFEYAEKNCIPHQFNKSAKLAGQDWFNGFLKRNLRISIRKPEATSMSRITAFNKEVDLFFYNHNCEMDKYEFTASRIYNFDETGISTVQKPGKILGPKGIKQVGAATSWERGKNITVSCIMSAAGEYIPPMFIFPRQRMSHNLAKRGPPNAIYHCSHNGWITEELFVTWLHHFIFHAKPTKEQPVLLVMDNHKTHTTLTAYNVCKEYGIIVVTLQPHSSHHLQPLDITLFSISLSHASV</sequence>
<dbReference type="Proteomes" id="UP001152888">
    <property type="component" value="Unassembled WGS sequence"/>
</dbReference>
<proteinExistence type="predicted"/>
<dbReference type="PANTHER" id="PTHR19303">
    <property type="entry name" value="TRANSPOSON"/>
    <property type="match status" value="1"/>
</dbReference>
<dbReference type="AlphaFoldDB" id="A0A9P0PAD2"/>
<organism evidence="2 3">
    <name type="scientific">Acanthoscelides obtectus</name>
    <name type="common">Bean weevil</name>
    <name type="synonym">Bruchus obtectus</name>
    <dbReference type="NCBI Taxonomy" id="200917"/>
    <lineage>
        <taxon>Eukaryota</taxon>
        <taxon>Metazoa</taxon>
        <taxon>Ecdysozoa</taxon>
        <taxon>Arthropoda</taxon>
        <taxon>Hexapoda</taxon>
        <taxon>Insecta</taxon>
        <taxon>Pterygota</taxon>
        <taxon>Neoptera</taxon>
        <taxon>Endopterygota</taxon>
        <taxon>Coleoptera</taxon>
        <taxon>Polyphaga</taxon>
        <taxon>Cucujiformia</taxon>
        <taxon>Chrysomeloidea</taxon>
        <taxon>Chrysomelidae</taxon>
        <taxon>Bruchinae</taxon>
        <taxon>Bruchini</taxon>
        <taxon>Acanthoscelides</taxon>
    </lineage>
</organism>
<evidence type="ECO:0000313" key="3">
    <source>
        <dbReference type="Proteomes" id="UP001152888"/>
    </source>
</evidence>
<protein>
    <recommendedName>
        <fullName evidence="1">DDE-1 domain-containing protein</fullName>
    </recommendedName>
</protein>
<accession>A0A9P0PAD2</accession>
<reference evidence="2" key="1">
    <citation type="submission" date="2022-03" db="EMBL/GenBank/DDBJ databases">
        <authorList>
            <person name="Sayadi A."/>
        </authorList>
    </citation>
    <scope>NUCLEOTIDE SEQUENCE</scope>
</reference>
<evidence type="ECO:0000259" key="1">
    <source>
        <dbReference type="Pfam" id="PF03184"/>
    </source>
</evidence>
<feature type="domain" description="DDE-1" evidence="1">
    <location>
        <begin position="137"/>
        <end position="248"/>
    </location>
</feature>
<dbReference type="Pfam" id="PF03184">
    <property type="entry name" value="DDE_1"/>
    <property type="match status" value="1"/>
</dbReference>
<evidence type="ECO:0000313" key="2">
    <source>
        <dbReference type="EMBL" id="CAH1974021.1"/>
    </source>
</evidence>
<dbReference type="InterPro" id="IPR050863">
    <property type="entry name" value="CenT-Element_Derived"/>
</dbReference>
<dbReference type="PANTHER" id="PTHR19303:SF71">
    <property type="entry name" value="ZINC FINGER PHD-TYPE DOMAIN-CONTAINING PROTEIN"/>
    <property type="match status" value="1"/>
</dbReference>
<gene>
    <name evidence="2" type="ORF">ACAOBT_LOCUS10860</name>
</gene>